<evidence type="ECO:0000313" key="3">
    <source>
        <dbReference type="EnsemblMetazoa" id="PHUM094840-PA"/>
    </source>
</evidence>
<dbReference type="GeneID" id="8238022"/>
<evidence type="ECO:0000256" key="1">
    <source>
        <dbReference type="SAM" id="Phobius"/>
    </source>
</evidence>
<dbReference type="OMA" id="FMLKDTK"/>
<organism>
    <name type="scientific">Pediculus humanus subsp. corporis</name>
    <name type="common">Body louse</name>
    <dbReference type="NCBI Taxonomy" id="121224"/>
    <lineage>
        <taxon>Eukaryota</taxon>
        <taxon>Metazoa</taxon>
        <taxon>Ecdysozoa</taxon>
        <taxon>Arthropoda</taxon>
        <taxon>Hexapoda</taxon>
        <taxon>Insecta</taxon>
        <taxon>Pterygota</taxon>
        <taxon>Neoptera</taxon>
        <taxon>Paraneoptera</taxon>
        <taxon>Psocodea</taxon>
        <taxon>Troctomorpha</taxon>
        <taxon>Phthiraptera</taxon>
        <taxon>Anoplura</taxon>
        <taxon>Pediculidae</taxon>
        <taxon>Pediculus</taxon>
    </lineage>
</organism>
<proteinExistence type="predicted"/>
<dbReference type="Proteomes" id="UP000009046">
    <property type="component" value="Unassembled WGS sequence"/>
</dbReference>
<keyword evidence="4" id="KW-1185">Reference proteome</keyword>
<dbReference type="KEGG" id="phu:Phum_PHUM094840"/>
<dbReference type="InParanoid" id="E0VCR0"/>
<keyword evidence="1" id="KW-1133">Transmembrane helix</keyword>
<protein>
    <submittedName>
        <fullName evidence="2 3">Uncharacterized protein</fullName>
    </submittedName>
</protein>
<dbReference type="EnsemblMetazoa" id="PHUM094840-RA">
    <property type="protein sequence ID" value="PHUM094840-PA"/>
    <property type="gene ID" value="PHUM094840"/>
</dbReference>
<dbReference type="RefSeq" id="XP_002423904.1">
    <property type="nucleotide sequence ID" value="XM_002423859.1"/>
</dbReference>
<feature type="transmembrane region" description="Helical" evidence="1">
    <location>
        <begin position="105"/>
        <end position="132"/>
    </location>
</feature>
<dbReference type="VEuPathDB" id="VectorBase:PHUM094840"/>
<dbReference type="PANTHER" id="PTHR36694">
    <property type="entry name" value="PASIFLORA 1, ISOFORM A-RELATED"/>
    <property type="match status" value="1"/>
</dbReference>
<reference evidence="3" key="3">
    <citation type="submission" date="2021-02" db="UniProtKB">
        <authorList>
            <consortium name="EnsemblMetazoa"/>
        </authorList>
    </citation>
    <scope>IDENTIFICATION</scope>
    <source>
        <strain evidence="3">USDA</strain>
    </source>
</reference>
<sequence>MRNKKNCILKLHHILDKIYLKNFCCIISLRQGTLLIAIIELSLTSFMLFLLLLGITHVQDIIETVEDDLEQLEESNWVVGQLQGLSVYFNNNEQKMLSGQNLASLMMVLVYTGLIVTCIHFISCVLLLYGAIRNIPQFLLPWTLTVLFSIIIGCSFLFILIFVPLQGCNIGFHVSGAFLLTIELYAWLVVFSYYRELKTQEWRFIKNQTT</sequence>
<name>E0VCR0_PEDHC</name>
<dbReference type="OrthoDB" id="8197395at2759"/>
<dbReference type="eggNOG" id="ENOG502SA93">
    <property type="taxonomic scope" value="Eukaryota"/>
</dbReference>
<feature type="transmembrane region" description="Helical" evidence="1">
    <location>
        <begin position="139"/>
        <end position="164"/>
    </location>
</feature>
<dbReference type="EMBL" id="DS235061">
    <property type="protein sequence ID" value="EEB11166.1"/>
    <property type="molecule type" value="Genomic_DNA"/>
</dbReference>
<feature type="transmembrane region" description="Helical" evidence="1">
    <location>
        <begin position="34"/>
        <end position="55"/>
    </location>
</feature>
<dbReference type="FunCoup" id="E0VCR0">
    <property type="interactions" value="32"/>
</dbReference>
<dbReference type="CTD" id="8238022"/>
<keyword evidence="1" id="KW-0812">Transmembrane</keyword>
<dbReference type="PANTHER" id="PTHR36694:SF11">
    <property type="entry name" value="LP21121P-RELATED"/>
    <property type="match status" value="1"/>
</dbReference>
<evidence type="ECO:0000313" key="2">
    <source>
        <dbReference type="EMBL" id="EEB11166.1"/>
    </source>
</evidence>
<keyword evidence="1" id="KW-0472">Membrane</keyword>
<reference evidence="2" key="2">
    <citation type="submission" date="2007-04" db="EMBL/GenBank/DDBJ databases">
        <title>The genome of the human body louse.</title>
        <authorList>
            <consortium name="The Human Body Louse Genome Consortium"/>
            <person name="Kirkness E."/>
            <person name="Walenz B."/>
            <person name="Hass B."/>
            <person name="Bruggner R."/>
            <person name="Strausberg R."/>
        </authorList>
    </citation>
    <scope>NUCLEOTIDE SEQUENCE</scope>
    <source>
        <strain evidence="2">USDA</strain>
    </source>
</reference>
<evidence type="ECO:0000313" key="4">
    <source>
        <dbReference type="Proteomes" id="UP000009046"/>
    </source>
</evidence>
<dbReference type="AlphaFoldDB" id="E0VCR0"/>
<dbReference type="EMBL" id="AAZO01001129">
    <property type="status" value="NOT_ANNOTATED_CDS"/>
    <property type="molecule type" value="Genomic_DNA"/>
</dbReference>
<dbReference type="HOGENOM" id="CLU_1311462_0_0_1"/>
<accession>E0VCR0</accession>
<reference evidence="2" key="1">
    <citation type="submission" date="2007-04" db="EMBL/GenBank/DDBJ databases">
        <title>Annotation of Pediculus humanus corporis strain USDA.</title>
        <authorList>
            <person name="Kirkness E."/>
            <person name="Hannick L."/>
            <person name="Hass B."/>
            <person name="Bruggner R."/>
            <person name="Lawson D."/>
            <person name="Bidwell S."/>
            <person name="Joardar V."/>
            <person name="Caler E."/>
            <person name="Walenz B."/>
            <person name="Inman J."/>
            <person name="Schobel S."/>
            <person name="Galinsky K."/>
            <person name="Amedeo P."/>
            <person name="Strausberg R."/>
        </authorList>
    </citation>
    <scope>NUCLEOTIDE SEQUENCE</scope>
    <source>
        <strain evidence="2">USDA</strain>
    </source>
</reference>
<gene>
    <name evidence="3" type="primary">8238022</name>
    <name evidence="2" type="ORF">Phum_PHUM094840</name>
</gene>
<feature type="transmembrane region" description="Helical" evidence="1">
    <location>
        <begin position="170"/>
        <end position="194"/>
    </location>
</feature>